<dbReference type="Pfam" id="PF14509">
    <property type="entry name" value="GH97_C"/>
    <property type="match status" value="1"/>
</dbReference>
<dbReference type="InterPro" id="IPR017853">
    <property type="entry name" value="GH"/>
</dbReference>
<feature type="chain" id="PRO_5032896828" description="Alpha-glucosidase" evidence="3">
    <location>
        <begin position="21"/>
        <end position="645"/>
    </location>
</feature>
<comment type="caution">
    <text evidence="7">The sequence shown here is derived from an EMBL/GenBank/DDBJ whole genome shotgun (WGS) entry which is preliminary data.</text>
</comment>
<dbReference type="InterPro" id="IPR013785">
    <property type="entry name" value="Aldolase_TIM"/>
</dbReference>
<dbReference type="SUPFAM" id="SSF51445">
    <property type="entry name" value="(Trans)glycosidases"/>
    <property type="match status" value="1"/>
</dbReference>
<dbReference type="Proteomes" id="UP000588068">
    <property type="component" value="Unassembled WGS sequence"/>
</dbReference>
<evidence type="ECO:0008006" key="9">
    <source>
        <dbReference type="Google" id="ProtNLM"/>
    </source>
</evidence>
<organism evidence="7 8">
    <name type="scientific">Povalibacter uvarum</name>
    <dbReference type="NCBI Taxonomy" id="732238"/>
    <lineage>
        <taxon>Bacteria</taxon>
        <taxon>Pseudomonadati</taxon>
        <taxon>Pseudomonadota</taxon>
        <taxon>Gammaproteobacteria</taxon>
        <taxon>Steroidobacterales</taxon>
        <taxon>Steroidobacteraceae</taxon>
        <taxon>Povalibacter</taxon>
    </lineage>
</organism>
<evidence type="ECO:0000259" key="6">
    <source>
        <dbReference type="Pfam" id="PF14509"/>
    </source>
</evidence>
<dbReference type="EMBL" id="JACHHZ010000005">
    <property type="protein sequence ID" value="MBB6095463.1"/>
    <property type="molecule type" value="Genomic_DNA"/>
</dbReference>
<reference evidence="7 8" key="1">
    <citation type="submission" date="2020-08" db="EMBL/GenBank/DDBJ databases">
        <title>Genomic Encyclopedia of Type Strains, Phase IV (KMG-IV): sequencing the most valuable type-strain genomes for metagenomic binning, comparative biology and taxonomic classification.</title>
        <authorList>
            <person name="Goeker M."/>
        </authorList>
    </citation>
    <scope>NUCLEOTIDE SEQUENCE [LARGE SCALE GENOMIC DNA]</scope>
    <source>
        <strain evidence="7 8">DSM 26723</strain>
    </source>
</reference>
<evidence type="ECO:0000256" key="2">
    <source>
        <dbReference type="ARBA" id="ARBA00023295"/>
    </source>
</evidence>
<dbReference type="Pfam" id="PF10566">
    <property type="entry name" value="Glyco_hydro_97"/>
    <property type="match status" value="1"/>
</dbReference>
<feature type="domain" description="Glycosyl-hydrolase 97 C-terminal oligomerisation" evidence="6">
    <location>
        <begin position="553"/>
        <end position="642"/>
    </location>
</feature>
<dbReference type="InterPro" id="IPR029486">
    <property type="entry name" value="GH97_N"/>
</dbReference>
<dbReference type="PANTHER" id="PTHR35803">
    <property type="entry name" value="GLUCAN 1,4-ALPHA-GLUCOSIDASE SUSB-RELATED"/>
    <property type="match status" value="1"/>
</dbReference>
<dbReference type="InterPro" id="IPR014718">
    <property type="entry name" value="GH-type_carb-bd"/>
</dbReference>
<keyword evidence="3" id="KW-0732">Signal</keyword>
<protein>
    <recommendedName>
        <fullName evidence="9">Alpha-glucosidase</fullName>
    </recommendedName>
</protein>
<dbReference type="GO" id="GO:0030246">
    <property type="term" value="F:carbohydrate binding"/>
    <property type="evidence" value="ECO:0007669"/>
    <property type="project" value="InterPro"/>
</dbReference>
<dbReference type="Gene3D" id="2.60.40.1180">
    <property type="entry name" value="Golgi alpha-mannosidase II"/>
    <property type="match status" value="1"/>
</dbReference>
<dbReference type="InterPro" id="IPR052720">
    <property type="entry name" value="Glycosyl_hydrolase_97"/>
</dbReference>
<feature type="domain" description="Glycosyl-hydrolase 97 catalytic" evidence="4">
    <location>
        <begin position="316"/>
        <end position="460"/>
    </location>
</feature>
<keyword evidence="8" id="KW-1185">Reference proteome</keyword>
<keyword evidence="1" id="KW-0378">Hydrolase</keyword>
<dbReference type="Gene3D" id="2.70.98.10">
    <property type="match status" value="1"/>
</dbReference>
<evidence type="ECO:0000259" key="5">
    <source>
        <dbReference type="Pfam" id="PF14508"/>
    </source>
</evidence>
<dbReference type="Gene3D" id="3.20.20.70">
    <property type="entry name" value="Aldolase class I"/>
    <property type="match status" value="1"/>
</dbReference>
<evidence type="ECO:0000259" key="4">
    <source>
        <dbReference type="Pfam" id="PF10566"/>
    </source>
</evidence>
<evidence type="ECO:0000313" key="8">
    <source>
        <dbReference type="Proteomes" id="UP000588068"/>
    </source>
</evidence>
<evidence type="ECO:0000313" key="7">
    <source>
        <dbReference type="EMBL" id="MBB6095463.1"/>
    </source>
</evidence>
<dbReference type="InterPro" id="IPR013780">
    <property type="entry name" value="Glyco_hydro_b"/>
</dbReference>
<gene>
    <name evidence="7" type="ORF">HNQ60_004353</name>
</gene>
<keyword evidence="2" id="KW-0326">Glycosidase</keyword>
<dbReference type="RefSeq" id="WP_184334832.1">
    <property type="nucleotide sequence ID" value="NZ_JACHHZ010000005.1"/>
</dbReference>
<dbReference type="PANTHER" id="PTHR35803:SF2">
    <property type="entry name" value="RETAINING ALPHA-GALACTOSIDASE"/>
    <property type="match status" value="1"/>
</dbReference>
<name>A0A841HRS2_9GAMM</name>
<dbReference type="GO" id="GO:0016798">
    <property type="term" value="F:hydrolase activity, acting on glycosyl bonds"/>
    <property type="evidence" value="ECO:0007669"/>
    <property type="project" value="UniProtKB-KW"/>
</dbReference>
<proteinExistence type="predicted"/>
<sequence length="645" mass="71903">MLKAIATTALILLPTAFAIAAPTRITSPDGRVVAVFDVSTEGSPRYSIELAGKPLLQSSKLGLVRDDADFTRALRLTSVSASESVVDRYELLTSKRRLNEYRANRQVASLQTAAGQKLEIVFQVSNDGVAFRYRFPETSSRVHRLSEETSSFNFLPGTMTWLQPIAAAKTGWSETNPSYEEIYDREWIVGTPSPTGAGWVYPGLFRSGDTWLLISETGLDRNYPGTRLKGTWRSTEYRVGFPDPLEHFQNGPVNPQSTLPWQTPWRLVVVGSLKTIVESTLGTDLADKPAPGAKIPGPGPGKASWSWPLLGDPLTTYDTQKRFIDYAADMGWRYTLIDSMWDQQIGDAKMKELVDYARTRNVSVLAWYNSAGDWNTAPQTPRGLLLTRKDREREFTRVKALGVVGLKVDFLPGDGQSAIAYYHDILEDAARFGLLMNFHGSTLPRGWQRTYPNLMTMEAVRGLEFVTFEQKNAEDEPTHAAMLPFTRNVFDPMDFTPVVLDRINNIERRTSSAFELALSVLFTSGITHYAEIPEGMARAPDYVREFMKGVPSVWDEVKFLDGFPGRYVVLARRSGKRWYLCGINAEKESRSVTLRLDELGVSKGTLITDGPGGNLSFRTQSMQVERGKALELTIAARGGFVVTAE</sequence>
<accession>A0A841HRS2</accession>
<feature type="signal peptide" evidence="3">
    <location>
        <begin position="1"/>
        <end position="20"/>
    </location>
</feature>
<evidence type="ECO:0000256" key="3">
    <source>
        <dbReference type="SAM" id="SignalP"/>
    </source>
</evidence>
<dbReference type="InterPro" id="IPR019563">
    <property type="entry name" value="GH97_catalytic"/>
</dbReference>
<dbReference type="AlphaFoldDB" id="A0A841HRS2"/>
<feature type="domain" description="Glycosyl-hydrolase 97 N-terminal" evidence="5">
    <location>
        <begin position="25"/>
        <end position="287"/>
    </location>
</feature>
<evidence type="ECO:0000256" key="1">
    <source>
        <dbReference type="ARBA" id="ARBA00022801"/>
    </source>
</evidence>
<dbReference type="InterPro" id="IPR029483">
    <property type="entry name" value="GH97_C"/>
</dbReference>
<dbReference type="Pfam" id="PF14508">
    <property type="entry name" value="GH97_N"/>
    <property type="match status" value="1"/>
</dbReference>